<comment type="caution">
    <text evidence="5">The sequence shown here is derived from an EMBL/GenBank/DDBJ whole genome shotgun (WGS) entry which is preliminary data.</text>
</comment>
<evidence type="ECO:0000256" key="2">
    <source>
        <dbReference type="ARBA" id="ARBA00023054"/>
    </source>
</evidence>
<dbReference type="EMBL" id="JAAWVN010007537">
    <property type="protein sequence ID" value="MBN3290314.1"/>
    <property type="molecule type" value="Genomic_DNA"/>
</dbReference>
<feature type="non-terminal residue" evidence="5">
    <location>
        <position position="428"/>
    </location>
</feature>
<feature type="non-terminal residue" evidence="5">
    <location>
        <position position="1"/>
    </location>
</feature>
<keyword evidence="6" id="KW-1185">Reference proteome</keyword>
<sequence>MEDINSNINADLEVRKLQDLVKKLERQNKQLRSRSIIVGSSGGAGVRTTGSSNEPPGLCALTRGFDTLETAPRSLSPSTSLTEDEEPASVLDEVEPLDLDMDDPLQEEDSWLYESPKKNCNPLKTDISPIAWCRHVLDHPSPDIESAKRSLIHRLEQIMSASKRRSLYGGTFNTSLYNSPYSPSSGNSPYCSNVSSPSSTPVRLPIVKQLVLPGNSVSYRGSMERNPPISPQSSVDSELSTSEMDEDSIGSGYKLNDVTDVQIMARMQEESLRQEYAATASRRSSGSSCHSLRRGTFSDQELDAHSLEDDEEGMHSAFHPPLNRFSPSPRHSPRPSPRHSPRNSPRSRSPARSLEYNRASPQPVFSRLQQPRLSLQGHGPDLQTNAVRNEGKKLILGMQSEISTNFKDTVLAYQNLVRLQYIACAVIF</sequence>
<feature type="compositionally biased region" description="Low complexity" evidence="4">
    <location>
        <begin position="281"/>
        <end position="290"/>
    </location>
</feature>
<organism evidence="5 6">
    <name type="scientific">Polypterus senegalus</name>
    <name type="common">Senegal bichir</name>
    <dbReference type="NCBI Taxonomy" id="55291"/>
    <lineage>
        <taxon>Eukaryota</taxon>
        <taxon>Metazoa</taxon>
        <taxon>Chordata</taxon>
        <taxon>Craniata</taxon>
        <taxon>Vertebrata</taxon>
        <taxon>Euteleostomi</taxon>
        <taxon>Actinopterygii</taxon>
        <taxon>Polypteriformes</taxon>
        <taxon>Polypteridae</taxon>
        <taxon>Polypterus</taxon>
    </lineage>
</organism>
<feature type="coiled-coil region" evidence="3">
    <location>
        <begin position="7"/>
        <end position="34"/>
    </location>
</feature>
<keyword evidence="2 3" id="KW-0175">Coiled coil</keyword>
<feature type="compositionally biased region" description="Basic residues" evidence="4">
    <location>
        <begin position="331"/>
        <end position="341"/>
    </location>
</feature>
<evidence type="ECO:0000256" key="4">
    <source>
        <dbReference type="SAM" id="MobiDB-lite"/>
    </source>
</evidence>
<comment type="similarity">
    <text evidence="1">Belongs to the SLAIN motif-containing family.</text>
</comment>
<gene>
    <name evidence="5" type="primary">Slain2_1</name>
    <name evidence="5" type="ORF">GTO92_0006737</name>
</gene>
<accession>A0ABS2YVT9</accession>
<protein>
    <submittedName>
        <fullName evidence="5">SLAI2 protein</fullName>
    </submittedName>
</protein>
<evidence type="ECO:0000313" key="5">
    <source>
        <dbReference type="EMBL" id="MBN3290314.1"/>
    </source>
</evidence>
<evidence type="ECO:0000256" key="3">
    <source>
        <dbReference type="SAM" id="Coils"/>
    </source>
</evidence>
<feature type="compositionally biased region" description="Low complexity" evidence="4">
    <location>
        <begin position="342"/>
        <end position="353"/>
    </location>
</feature>
<proteinExistence type="inferred from homology"/>
<dbReference type="InterPro" id="IPR026179">
    <property type="entry name" value="Slain"/>
</dbReference>
<dbReference type="Proteomes" id="UP001166052">
    <property type="component" value="Unassembled WGS sequence"/>
</dbReference>
<dbReference type="Pfam" id="PF15301">
    <property type="entry name" value="SLAIN"/>
    <property type="match status" value="1"/>
</dbReference>
<feature type="region of interest" description="Disordered" evidence="4">
    <location>
        <begin position="218"/>
        <end position="253"/>
    </location>
</feature>
<feature type="compositionally biased region" description="Polar residues" evidence="4">
    <location>
        <begin position="231"/>
        <end position="242"/>
    </location>
</feature>
<name>A0ABS2YVT9_POLSE</name>
<reference evidence="5" key="1">
    <citation type="journal article" date="2021" name="Cell">
        <title>Tracing the genetic footprints of vertebrate landing in non-teleost ray-finned fishes.</title>
        <authorList>
            <person name="Bi X."/>
            <person name="Wang K."/>
            <person name="Yang L."/>
            <person name="Pan H."/>
            <person name="Jiang H."/>
            <person name="Wei Q."/>
            <person name="Fang M."/>
            <person name="Yu H."/>
            <person name="Zhu C."/>
            <person name="Cai Y."/>
            <person name="He Y."/>
            <person name="Gan X."/>
            <person name="Zeng H."/>
            <person name="Yu D."/>
            <person name="Zhu Y."/>
            <person name="Jiang H."/>
            <person name="Qiu Q."/>
            <person name="Yang H."/>
            <person name="Zhang Y.E."/>
            <person name="Wang W."/>
            <person name="Zhu M."/>
            <person name="He S."/>
            <person name="Zhang G."/>
        </authorList>
    </citation>
    <scope>NUCLEOTIDE SEQUENCE</scope>
    <source>
        <strain evidence="5">Bchr_001</strain>
    </source>
</reference>
<feature type="region of interest" description="Disordered" evidence="4">
    <location>
        <begin position="70"/>
        <end position="89"/>
    </location>
</feature>
<feature type="region of interest" description="Disordered" evidence="4">
    <location>
        <begin position="309"/>
        <end position="363"/>
    </location>
</feature>
<dbReference type="PANTHER" id="PTHR22406:SF4">
    <property type="entry name" value="SLAIN MOTIF-CONTAINING PROTEIN 2"/>
    <property type="match status" value="1"/>
</dbReference>
<evidence type="ECO:0000313" key="6">
    <source>
        <dbReference type="Proteomes" id="UP001166052"/>
    </source>
</evidence>
<evidence type="ECO:0000256" key="1">
    <source>
        <dbReference type="ARBA" id="ARBA00006652"/>
    </source>
</evidence>
<dbReference type="PANTHER" id="PTHR22406">
    <property type="entry name" value="NASCENT POLYPEPTIDE-ASSOCIATED COMPLEX SUBUNIT ALPHA, MUSCLE-SPECIFIC FORM"/>
    <property type="match status" value="1"/>
</dbReference>
<feature type="region of interest" description="Disordered" evidence="4">
    <location>
        <begin position="274"/>
        <end position="297"/>
    </location>
</feature>